<dbReference type="InterPro" id="IPR016187">
    <property type="entry name" value="CTDL_fold"/>
</dbReference>
<dbReference type="AlphaFoldDB" id="A0A2C9LS40"/>
<dbReference type="EnsemblMetazoa" id="BGLB034276-RB">
    <property type="protein sequence ID" value="BGLB034276-PB"/>
    <property type="gene ID" value="BGLB034276"/>
</dbReference>
<evidence type="ECO:0000256" key="2">
    <source>
        <dbReference type="SAM" id="Phobius"/>
    </source>
</evidence>
<evidence type="ECO:0000313" key="4">
    <source>
        <dbReference type="EnsemblMetazoa" id="BGLB034276-PA"/>
    </source>
</evidence>
<evidence type="ECO:0000256" key="1">
    <source>
        <dbReference type="SAM" id="MobiDB-lite"/>
    </source>
</evidence>
<evidence type="ECO:0000313" key="5">
    <source>
        <dbReference type="Proteomes" id="UP000076420"/>
    </source>
</evidence>
<evidence type="ECO:0000259" key="3">
    <source>
        <dbReference type="PROSITE" id="PS50041"/>
    </source>
</evidence>
<gene>
    <name evidence="4" type="primary">106054044</name>
</gene>
<keyword evidence="2" id="KW-0472">Membrane</keyword>
<dbReference type="OrthoDB" id="6271941at2759"/>
<dbReference type="SUPFAM" id="SSF56436">
    <property type="entry name" value="C-type lectin-like"/>
    <property type="match status" value="1"/>
</dbReference>
<dbReference type="Gene3D" id="3.10.100.10">
    <property type="entry name" value="Mannose-Binding Protein A, subunit A"/>
    <property type="match status" value="1"/>
</dbReference>
<dbReference type="PROSITE" id="PS50041">
    <property type="entry name" value="C_TYPE_LECTIN_2"/>
    <property type="match status" value="1"/>
</dbReference>
<dbReference type="PANTHER" id="PTHR22803">
    <property type="entry name" value="MANNOSE, PHOSPHOLIPASE, LECTIN RECEPTOR RELATED"/>
    <property type="match status" value="1"/>
</dbReference>
<proteinExistence type="predicted"/>
<dbReference type="InterPro" id="IPR016186">
    <property type="entry name" value="C-type_lectin-like/link_sf"/>
</dbReference>
<reference evidence="4" key="1">
    <citation type="submission" date="2020-05" db="UniProtKB">
        <authorList>
            <consortium name="EnsemblMetazoa"/>
        </authorList>
    </citation>
    <scope>IDENTIFICATION</scope>
    <source>
        <strain evidence="4">BB02</strain>
    </source>
</reference>
<organism evidence="4 5">
    <name type="scientific">Biomphalaria glabrata</name>
    <name type="common">Bloodfluke planorb</name>
    <name type="synonym">Freshwater snail</name>
    <dbReference type="NCBI Taxonomy" id="6526"/>
    <lineage>
        <taxon>Eukaryota</taxon>
        <taxon>Metazoa</taxon>
        <taxon>Spiralia</taxon>
        <taxon>Lophotrochozoa</taxon>
        <taxon>Mollusca</taxon>
        <taxon>Gastropoda</taxon>
        <taxon>Heterobranchia</taxon>
        <taxon>Euthyneura</taxon>
        <taxon>Panpulmonata</taxon>
        <taxon>Hygrophila</taxon>
        <taxon>Lymnaeoidea</taxon>
        <taxon>Planorbidae</taxon>
        <taxon>Biomphalaria</taxon>
    </lineage>
</organism>
<dbReference type="Pfam" id="PF00059">
    <property type="entry name" value="Lectin_C"/>
    <property type="match status" value="1"/>
</dbReference>
<keyword evidence="2" id="KW-0812">Transmembrane</keyword>
<dbReference type="VEuPathDB" id="VectorBase:BGLAX_029182"/>
<dbReference type="InterPro" id="IPR050111">
    <property type="entry name" value="C-type_lectin/snaclec_domain"/>
</dbReference>
<dbReference type="InterPro" id="IPR001304">
    <property type="entry name" value="C-type_lectin-like"/>
</dbReference>
<keyword evidence="2" id="KW-1133">Transmembrane helix</keyword>
<protein>
    <recommendedName>
        <fullName evidence="3">C-type lectin domain-containing protein</fullName>
    </recommendedName>
</protein>
<dbReference type="SMART" id="SM00034">
    <property type="entry name" value="CLECT"/>
    <property type="match status" value="1"/>
</dbReference>
<sequence length="313" mass="34942">MDLYHLNTSASNSSYFDTSKKSKADNFKEAAYNNDPPSSDSPSYKNVAQPPQTHPETEVYSRLTSVVNHYEFLPPVQSSYSGSTPAALQKMASKKCVCLAVCCIVAGIAVVLATSLATVIVLGNSLEENFNDKFSSLFKLNDDSRTEFLNTIDTICSDCNQTVEADLTIFYLNRCYCLYNKTLSWNSAKRFCLGKGNGVHLAEIYNKETNDFLTTLLRAAQVNQSIWLGGTNLINKNIWLWNYTGIPIEVFEPRQWGDREPTGKVPGTEVEENCLDLIYISNRPYRWNDAPCGRGYIKAFLCGSSPIKSKCLC</sequence>
<feature type="region of interest" description="Disordered" evidence="1">
    <location>
        <begin position="26"/>
        <end position="56"/>
    </location>
</feature>
<feature type="transmembrane region" description="Helical" evidence="2">
    <location>
        <begin position="97"/>
        <end position="123"/>
    </location>
</feature>
<dbReference type="KEGG" id="bgt:106054044"/>
<accession>A0A2C9LS40</accession>
<dbReference type="RefSeq" id="XP_013065207.2">
    <property type="nucleotide sequence ID" value="XM_013209753.2"/>
</dbReference>
<dbReference type="Proteomes" id="UP000076420">
    <property type="component" value="Unassembled WGS sequence"/>
</dbReference>
<dbReference type="VEuPathDB" id="VectorBase:BGLB034276"/>
<dbReference type="EnsemblMetazoa" id="BGLB034276-RA">
    <property type="protein sequence ID" value="BGLB034276-PA"/>
    <property type="gene ID" value="BGLB034276"/>
</dbReference>
<name>A0A2C9LS40_BIOGL</name>
<dbReference type="CDD" id="cd00037">
    <property type="entry name" value="CLECT"/>
    <property type="match status" value="1"/>
</dbReference>
<feature type="domain" description="C-type lectin" evidence="3">
    <location>
        <begin position="171"/>
        <end position="292"/>
    </location>
</feature>